<comment type="caution">
    <text evidence="3">The sequence shown here is derived from an EMBL/GenBank/DDBJ whole genome shotgun (WGS) entry which is preliminary data.</text>
</comment>
<evidence type="ECO:0000259" key="1">
    <source>
        <dbReference type="Pfam" id="PF00534"/>
    </source>
</evidence>
<gene>
    <name evidence="3" type="ORF">PPEP_a1718</name>
</gene>
<dbReference type="AlphaFoldDB" id="A0A8I0T5E2"/>
<dbReference type="Pfam" id="PF00534">
    <property type="entry name" value="Glycos_transf_1"/>
    <property type="match status" value="1"/>
</dbReference>
<feature type="domain" description="Glycosyl transferase family 1" evidence="1">
    <location>
        <begin position="214"/>
        <end position="377"/>
    </location>
</feature>
<accession>A0A8I0T5E2</accession>
<reference evidence="3 4" key="1">
    <citation type="submission" date="2015-06" db="EMBL/GenBank/DDBJ databases">
        <title>Genome sequence of Pseudoalteromonas peptidolytica.</title>
        <authorList>
            <person name="Xie B.-B."/>
            <person name="Rong J.-C."/>
            <person name="Qin Q.-L."/>
            <person name="Zhang Y.-Z."/>
        </authorList>
    </citation>
    <scope>NUCLEOTIDE SEQUENCE [LARGE SCALE GENOMIC DNA]</scope>
    <source>
        <strain evidence="3 4">F12-50-A1</strain>
    </source>
</reference>
<sequence length="400" mass="44744">MTITSSRKPCVLLTSNQYKPNIGGIENSLYHLSQEYIQLGYEVIIVASDLNPENKSLPDVEVEDGVTIYRYKTGRDQGIGRGIKHIRNAISLYKTVLKKHDPVLAVCRFHFNVVYLKALGYQNLVYLVPGVVENETKASLRQQSTILGKVKGSLSFSLHKLMQRWAFSCSDKLFVFSENMLQQVRKINKDKAIRTCKPGVSLSRFSLVSRSEKHQLREQLGVADNGKVFLCIGRFVKAKGFDTAIEALQLLDGDATLWLLGEGAEEKELRALCNRLNVDDKVKFLGRQSCPEEYYKAADFFIMSSTYEPLGQTILEALSCGLPIVGACASDKVITATSEILSDTNNILLDAHSAESFAEGMNTFMALEDSDYAELQQQNRALAEQKFSWNKLARELASED</sequence>
<dbReference type="Pfam" id="PF13439">
    <property type="entry name" value="Glyco_transf_4"/>
    <property type="match status" value="1"/>
</dbReference>
<dbReference type="CDD" id="cd03801">
    <property type="entry name" value="GT4_PimA-like"/>
    <property type="match status" value="1"/>
</dbReference>
<evidence type="ECO:0000259" key="2">
    <source>
        <dbReference type="Pfam" id="PF13439"/>
    </source>
</evidence>
<dbReference type="InterPro" id="IPR028098">
    <property type="entry name" value="Glyco_trans_4-like_N"/>
</dbReference>
<dbReference type="InterPro" id="IPR001296">
    <property type="entry name" value="Glyco_trans_1"/>
</dbReference>
<protein>
    <recommendedName>
        <fullName evidence="5">Glycosyl transferase family 1 domain-containing protein</fullName>
    </recommendedName>
</protein>
<dbReference type="Gene3D" id="3.40.50.2000">
    <property type="entry name" value="Glycogen Phosphorylase B"/>
    <property type="match status" value="2"/>
</dbReference>
<keyword evidence="4" id="KW-1185">Reference proteome</keyword>
<dbReference type="InterPro" id="IPR050194">
    <property type="entry name" value="Glycosyltransferase_grp1"/>
</dbReference>
<evidence type="ECO:0000313" key="3">
    <source>
        <dbReference type="EMBL" id="MBE0347297.1"/>
    </source>
</evidence>
<dbReference type="RefSeq" id="WP_147389399.1">
    <property type="nucleotide sequence ID" value="NZ_AQHF01000026.1"/>
</dbReference>
<evidence type="ECO:0008006" key="5">
    <source>
        <dbReference type="Google" id="ProtNLM"/>
    </source>
</evidence>
<evidence type="ECO:0000313" key="4">
    <source>
        <dbReference type="Proteomes" id="UP000660708"/>
    </source>
</evidence>
<dbReference type="SUPFAM" id="SSF53756">
    <property type="entry name" value="UDP-Glycosyltransferase/glycogen phosphorylase"/>
    <property type="match status" value="1"/>
</dbReference>
<dbReference type="Proteomes" id="UP000660708">
    <property type="component" value="Unassembled WGS sequence"/>
</dbReference>
<dbReference type="PANTHER" id="PTHR45947:SF3">
    <property type="entry name" value="SULFOQUINOVOSYL TRANSFERASE SQD2"/>
    <property type="match status" value="1"/>
</dbReference>
<name>A0A8I0T5E2_9GAMM</name>
<dbReference type="PANTHER" id="PTHR45947">
    <property type="entry name" value="SULFOQUINOVOSYL TRANSFERASE SQD2"/>
    <property type="match status" value="1"/>
</dbReference>
<dbReference type="EMBL" id="AQHF01000026">
    <property type="protein sequence ID" value="MBE0347297.1"/>
    <property type="molecule type" value="Genomic_DNA"/>
</dbReference>
<organism evidence="3 4">
    <name type="scientific">Pseudoalteromonas peptidolytica F12-50-A1</name>
    <dbReference type="NCBI Taxonomy" id="1315280"/>
    <lineage>
        <taxon>Bacteria</taxon>
        <taxon>Pseudomonadati</taxon>
        <taxon>Pseudomonadota</taxon>
        <taxon>Gammaproteobacteria</taxon>
        <taxon>Alteromonadales</taxon>
        <taxon>Pseudoalteromonadaceae</taxon>
        <taxon>Pseudoalteromonas</taxon>
    </lineage>
</organism>
<feature type="domain" description="Glycosyltransferase subfamily 4-like N-terminal" evidence="2">
    <location>
        <begin position="22"/>
        <end position="204"/>
    </location>
</feature>
<dbReference type="GO" id="GO:0016757">
    <property type="term" value="F:glycosyltransferase activity"/>
    <property type="evidence" value="ECO:0007669"/>
    <property type="project" value="InterPro"/>
</dbReference>
<proteinExistence type="predicted"/>